<dbReference type="Proteomes" id="UP001595868">
    <property type="component" value="Unassembled WGS sequence"/>
</dbReference>
<gene>
    <name evidence="1" type="ORF">ACFOX0_19645</name>
</gene>
<name>A0ABV8KPW6_9ACTN</name>
<protein>
    <submittedName>
        <fullName evidence="1">Uncharacterized protein</fullName>
    </submittedName>
</protein>
<reference evidence="2" key="1">
    <citation type="journal article" date="2019" name="Int. J. Syst. Evol. Microbiol.">
        <title>The Global Catalogue of Microorganisms (GCM) 10K type strain sequencing project: providing services to taxonomists for standard genome sequencing and annotation.</title>
        <authorList>
            <consortium name="The Broad Institute Genomics Platform"/>
            <consortium name="The Broad Institute Genome Sequencing Center for Infectious Disease"/>
            <person name="Wu L."/>
            <person name="Ma J."/>
        </authorList>
    </citation>
    <scope>NUCLEOTIDE SEQUENCE [LARGE SCALE GENOMIC DNA]</scope>
    <source>
        <strain evidence="2">2902at01</strain>
    </source>
</reference>
<comment type="caution">
    <text evidence="1">The sequence shown here is derived from an EMBL/GenBank/DDBJ whole genome shotgun (WGS) entry which is preliminary data.</text>
</comment>
<dbReference type="EMBL" id="JBHSBN010000013">
    <property type="protein sequence ID" value="MFC4108132.1"/>
    <property type="molecule type" value="Genomic_DNA"/>
</dbReference>
<evidence type="ECO:0000313" key="1">
    <source>
        <dbReference type="EMBL" id="MFC4108132.1"/>
    </source>
</evidence>
<accession>A0ABV8KPW6</accession>
<evidence type="ECO:0000313" key="2">
    <source>
        <dbReference type="Proteomes" id="UP001595868"/>
    </source>
</evidence>
<organism evidence="1 2">
    <name type="scientific">Micromonospora zhanjiangensis</name>
    <dbReference type="NCBI Taxonomy" id="1522057"/>
    <lineage>
        <taxon>Bacteria</taxon>
        <taxon>Bacillati</taxon>
        <taxon>Actinomycetota</taxon>
        <taxon>Actinomycetes</taxon>
        <taxon>Micromonosporales</taxon>
        <taxon>Micromonosporaceae</taxon>
        <taxon>Micromonospora</taxon>
    </lineage>
</organism>
<proteinExistence type="predicted"/>
<dbReference type="RefSeq" id="WP_377547940.1">
    <property type="nucleotide sequence ID" value="NZ_JBHSBN010000013.1"/>
</dbReference>
<sequence>MRTGQPDISTGFGHLLRSVAIGLAHTVERAIDSGGATARGNAWAAVCADRDRARRQDELR</sequence>
<keyword evidence="2" id="KW-1185">Reference proteome</keyword>